<dbReference type="CDD" id="cd05233">
    <property type="entry name" value="SDR_c"/>
    <property type="match status" value="1"/>
</dbReference>
<dbReference type="EMBL" id="DQAY01000069">
    <property type="protein sequence ID" value="HCO23765.1"/>
    <property type="molecule type" value="Genomic_DNA"/>
</dbReference>
<dbReference type="PRINTS" id="PR00080">
    <property type="entry name" value="SDRFAMILY"/>
</dbReference>
<comment type="similarity">
    <text evidence="1">Belongs to the short-chain dehydrogenases/reductases (SDR) family.</text>
</comment>
<gene>
    <name evidence="2" type="ORF">DIT97_12185</name>
</gene>
<reference evidence="2 3" key="1">
    <citation type="journal article" date="2018" name="Nat. Biotechnol.">
        <title>A standardized bacterial taxonomy based on genome phylogeny substantially revises the tree of life.</title>
        <authorList>
            <person name="Parks D.H."/>
            <person name="Chuvochina M."/>
            <person name="Waite D.W."/>
            <person name="Rinke C."/>
            <person name="Skarshewski A."/>
            <person name="Chaumeil P.A."/>
            <person name="Hugenholtz P."/>
        </authorList>
    </citation>
    <scope>NUCLEOTIDE SEQUENCE [LARGE SCALE GENOMIC DNA]</scope>
    <source>
        <strain evidence="2">UBA9375</strain>
    </source>
</reference>
<dbReference type="PANTHER" id="PTHR42760">
    <property type="entry name" value="SHORT-CHAIN DEHYDROGENASES/REDUCTASES FAMILY MEMBER"/>
    <property type="match status" value="1"/>
</dbReference>
<protein>
    <recommendedName>
        <fullName evidence="4">Levodione reductase</fullName>
    </recommendedName>
</protein>
<dbReference type="InterPro" id="IPR036291">
    <property type="entry name" value="NAD(P)-bd_dom_sf"/>
</dbReference>
<organism evidence="2 3">
    <name type="scientific">Gimesia maris</name>
    <dbReference type="NCBI Taxonomy" id="122"/>
    <lineage>
        <taxon>Bacteria</taxon>
        <taxon>Pseudomonadati</taxon>
        <taxon>Planctomycetota</taxon>
        <taxon>Planctomycetia</taxon>
        <taxon>Planctomycetales</taxon>
        <taxon>Planctomycetaceae</taxon>
        <taxon>Gimesia</taxon>
    </lineage>
</organism>
<name>A0A3D3R4M7_9PLAN</name>
<dbReference type="InterPro" id="IPR020904">
    <property type="entry name" value="Sc_DH/Rdtase_CS"/>
</dbReference>
<dbReference type="AlphaFoldDB" id="A0A3D3R4M7"/>
<evidence type="ECO:0008006" key="4">
    <source>
        <dbReference type="Google" id="ProtNLM"/>
    </source>
</evidence>
<evidence type="ECO:0000256" key="1">
    <source>
        <dbReference type="ARBA" id="ARBA00006484"/>
    </source>
</evidence>
<evidence type="ECO:0000313" key="2">
    <source>
        <dbReference type="EMBL" id="HCO23765.1"/>
    </source>
</evidence>
<dbReference type="FunFam" id="3.40.50.720:FF:000084">
    <property type="entry name" value="Short-chain dehydrogenase reductase"/>
    <property type="match status" value="1"/>
</dbReference>
<dbReference type="Gene3D" id="3.40.50.720">
    <property type="entry name" value="NAD(P)-binding Rossmann-like Domain"/>
    <property type="match status" value="1"/>
</dbReference>
<dbReference type="PANTHER" id="PTHR42760:SF124">
    <property type="entry name" value="SHORT-CHAIN DEHYDROGENASE_REDUCTASE"/>
    <property type="match status" value="1"/>
</dbReference>
<accession>A0A3D3R4M7</accession>
<dbReference type="Pfam" id="PF13561">
    <property type="entry name" value="adh_short_C2"/>
    <property type="match status" value="1"/>
</dbReference>
<comment type="caution">
    <text evidence="2">The sequence shown here is derived from an EMBL/GenBank/DDBJ whole genome shotgun (WGS) entry which is preliminary data.</text>
</comment>
<dbReference type="GO" id="GO:0016616">
    <property type="term" value="F:oxidoreductase activity, acting on the CH-OH group of donors, NAD or NADP as acceptor"/>
    <property type="evidence" value="ECO:0007669"/>
    <property type="project" value="TreeGrafter"/>
</dbReference>
<dbReference type="PRINTS" id="PR00081">
    <property type="entry name" value="GDHRDH"/>
</dbReference>
<proteinExistence type="inferred from homology"/>
<dbReference type="PROSITE" id="PS00061">
    <property type="entry name" value="ADH_SHORT"/>
    <property type="match status" value="1"/>
</dbReference>
<dbReference type="InterPro" id="IPR002347">
    <property type="entry name" value="SDR_fam"/>
</dbReference>
<sequence>MQNQYQFKDQVVVITGAGNGIGRATAIMMAESGAHVLAGDLNHLPENQATFSRLGITEVKCDVRQEADIQALIDQAVQQYGRIDVLVNNAGIGMVKPIHQVSVEEWDACIDTNLKGTFLGCKHAIRHMLASGGGSIINTASNAGLLPRAHDPVYSISKHAVVALTESLGLCHGKDNIRINCVCPGPVGETGMMNADISNAADPEALIQSMIRASPIAAANKRMISPQEVASAICYLASNDASMVTGTSIRIDGGKSLGVSPQSN</sequence>
<evidence type="ECO:0000313" key="3">
    <source>
        <dbReference type="Proteomes" id="UP000263642"/>
    </source>
</evidence>
<dbReference type="SUPFAM" id="SSF51735">
    <property type="entry name" value="NAD(P)-binding Rossmann-fold domains"/>
    <property type="match status" value="1"/>
</dbReference>
<dbReference type="Proteomes" id="UP000263642">
    <property type="component" value="Unassembled WGS sequence"/>
</dbReference>